<dbReference type="InterPro" id="IPR036770">
    <property type="entry name" value="Ankyrin_rpt-contain_sf"/>
</dbReference>
<feature type="repeat" description="ANK" evidence="3">
    <location>
        <begin position="712"/>
        <end position="744"/>
    </location>
</feature>
<evidence type="ECO:0000313" key="5">
    <source>
        <dbReference type="EMBL" id="KAK8092887.1"/>
    </source>
</evidence>
<feature type="domain" description="NACHT" evidence="4">
    <location>
        <begin position="148"/>
        <end position="307"/>
    </location>
</feature>
<dbReference type="Proteomes" id="UP001392437">
    <property type="component" value="Unassembled WGS sequence"/>
</dbReference>
<evidence type="ECO:0000256" key="3">
    <source>
        <dbReference type="PROSITE-ProRule" id="PRU00023"/>
    </source>
</evidence>
<dbReference type="PANTHER" id="PTHR24198:SF165">
    <property type="entry name" value="ANKYRIN REPEAT-CONTAINING PROTEIN-RELATED"/>
    <property type="match status" value="1"/>
</dbReference>
<dbReference type="Pfam" id="PF22939">
    <property type="entry name" value="WHD_GPIID"/>
    <property type="match status" value="1"/>
</dbReference>
<dbReference type="PANTHER" id="PTHR24198">
    <property type="entry name" value="ANKYRIN REPEAT AND PROTEIN KINASE DOMAIN-CONTAINING PROTEIN"/>
    <property type="match status" value="1"/>
</dbReference>
<name>A0AAW0Q3F1_9PEZI</name>
<dbReference type="SMART" id="SM00248">
    <property type="entry name" value="ANK"/>
    <property type="match status" value="15"/>
</dbReference>
<reference evidence="5 6" key="1">
    <citation type="submission" date="2023-01" db="EMBL/GenBank/DDBJ databases">
        <title>Analysis of 21 Apiospora genomes using comparative genomics revels a genus with tremendous synthesis potential of carbohydrate active enzymes and secondary metabolites.</title>
        <authorList>
            <person name="Sorensen T."/>
        </authorList>
    </citation>
    <scope>NUCLEOTIDE SEQUENCE [LARGE SCALE GENOMIC DNA]</scope>
    <source>
        <strain evidence="5 6">CBS 117206</strain>
    </source>
</reference>
<feature type="repeat" description="ANK" evidence="3">
    <location>
        <begin position="746"/>
        <end position="778"/>
    </location>
</feature>
<dbReference type="InterPro" id="IPR027417">
    <property type="entry name" value="P-loop_NTPase"/>
</dbReference>
<keyword evidence="6" id="KW-1185">Reference proteome</keyword>
<feature type="repeat" description="ANK" evidence="3">
    <location>
        <begin position="1047"/>
        <end position="1079"/>
    </location>
</feature>
<feature type="repeat" description="ANK" evidence="3">
    <location>
        <begin position="948"/>
        <end position="980"/>
    </location>
</feature>
<dbReference type="Gene3D" id="1.25.40.20">
    <property type="entry name" value="Ankyrin repeat-containing domain"/>
    <property type="match status" value="4"/>
</dbReference>
<evidence type="ECO:0000256" key="1">
    <source>
        <dbReference type="ARBA" id="ARBA00022737"/>
    </source>
</evidence>
<feature type="repeat" description="ANK" evidence="3">
    <location>
        <begin position="779"/>
        <end position="811"/>
    </location>
</feature>
<comment type="caution">
    <text evidence="5">The sequence shown here is derived from an EMBL/GenBank/DDBJ whole genome shotgun (WGS) entry which is preliminary data.</text>
</comment>
<proteinExistence type="predicted"/>
<keyword evidence="1" id="KW-0677">Repeat</keyword>
<keyword evidence="2 3" id="KW-0040">ANK repeat</keyword>
<dbReference type="PRINTS" id="PR01415">
    <property type="entry name" value="ANKYRIN"/>
</dbReference>
<dbReference type="InterPro" id="IPR056884">
    <property type="entry name" value="NPHP3-like_N"/>
</dbReference>
<evidence type="ECO:0000256" key="2">
    <source>
        <dbReference type="ARBA" id="ARBA00023043"/>
    </source>
</evidence>
<dbReference type="PROSITE" id="PS50088">
    <property type="entry name" value="ANK_REPEAT"/>
    <property type="match status" value="10"/>
</dbReference>
<evidence type="ECO:0000259" key="4">
    <source>
        <dbReference type="PROSITE" id="PS50837"/>
    </source>
</evidence>
<evidence type="ECO:0000313" key="6">
    <source>
        <dbReference type="Proteomes" id="UP001392437"/>
    </source>
</evidence>
<sequence length="1106" mass="122900">MADGTRPRSPLNAHQVSVGEAKSSIITSRLTVGGGVDFKHEGLAEATNVNSIVGESITFHNGVSFQTHITQGMIQKSAIYLALPNLWVCHAKESRYRLEIVAWLKKLSRLESHRKKCRLEDAAQALPETGSWIFSNSNFINWLNGDINRLWCVGKPGVGKTVMAAKIIHYLEKVTDKRTLRDDRVRGVLYVYFDYQERENQTPAAILADLLAQMLCMKRHISELMRKRYDEWREPDEMWSIQRTLRLLQLEAAEFHELYLVLDGLDEYSDETKENRLAILMGIISKLPKEIKVLVMSRDSSSISESMDFDASISVQAIKADIAAFMKWRLESPGVLKQTIAARDGNKDGSSLQSELVERSRGNFLLAQLHMAAFEGRIGSGELEEFHGDWSDFYSIALQRVLAQHIPEKGKALAALNWICYAARPLSVEELSQAVAGFEETDAMDGSTLEAICAGLIIVDPSGTARLFHYTAHEFLERENVVGSQRSHLSLAQKCLNVLQKHFRPDEVEGTGYIPPRRPAYLRYAAENWGYHLRRAQNEPAAWANAMKFLKDKSVITKTTECMENIPDHLKTNITALHLSTFFGSRALVLYCIDHLHIPINAETRTAHAATQWALIFKKPRMLEVLLKRGANINTQDSKGRSLLHLAISNEDVPSTEVLLQNHHYGLDADLRDEKGYTPLHLATKENHLWAVRLLVRHSARHGGDLGVEDDDGFSALQLAFWKGHKQIIQILVEGGADMNKPTKKDGFLILNRAASNGKDELVHFLISNGAELDKPDRSGLTAIQLSVLQGHTGTAHTLLKAGADRNKKDQRGNTLLHSFIENWSNIKDKSLFWILIECGCPLEQKNAHGMTPLQLAVVRENMSAVWLLVNKGANLGAKNRQGLTPLHIAVVSNRLSIVHSLLDQGADCEALDNEGHSPMHAAAAQGYIAVMAAFLCRGKGIHITNKSGLTPLHTAAKTNQFQAASFLLQYGADPDIADKSGRTPLYLAIVENCQKTAAILLKAIRRPYTTEHEKQSYLHVAAFSGECELAETLISNGILIDQQDARGRTPLHAAIVAHKPDVVSLLVRKGANVNLVDADGYDALQHADVLGDEELIRALTKPGDK</sequence>
<dbReference type="PROSITE" id="PS50837">
    <property type="entry name" value="NACHT"/>
    <property type="match status" value="1"/>
</dbReference>
<dbReference type="Pfam" id="PF12796">
    <property type="entry name" value="Ank_2"/>
    <property type="match status" value="5"/>
</dbReference>
<protein>
    <recommendedName>
        <fullName evidence="4">NACHT domain-containing protein</fullName>
    </recommendedName>
</protein>
<dbReference type="PROSITE" id="PS50297">
    <property type="entry name" value="ANK_REP_REGION"/>
    <property type="match status" value="9"/>
</dbReference>
<feature type="repeat" description="ANK" evidence="3">
    <location>
        <begin position="882"/>
        <end position="914"/>
    </location>
</feature>
<dbReference type="InterPro" id="IPR002110">
    <property type="entry name" value="Ankyrin_rpt"/>
</dbReference>
<dbReference type="InterPro" id="IPR054471">
    <property type="entry name" value="GPIID_WHD"/>
</dbReference>
<dbReference type="SUPFAM" id="SSF48403">
    <property type="entry name" value="Ankyrin repeat"/>
    <property type="match status" value="2"/>
</dbReference>
<dbReference type="AlphaFoldDB" id="A0AAW0Q3F1"/>
<feature type="repeat" description="ANK" evidence="3">
    <location>
        <begin position="1014"/>
        <end position="1046"/>
    </location>
</feature>
<dbReference type="Pfam" id="PF24883">
    <property type="entry name" value="NPHP3_N"/>
    <property type="match status" value="1"/>
</dbReference>
<dbReference type="Gene3D" id="3.40.50.300">
    <property type="entry name" value="P-loop containing nucleotide triphosphate hydrolases"/>
    <property type="match status" value="1"/>
</dbReference>
<dbReference type="EMBL" id="JAQQWP010000012">
    <property type="protein sequence ID" value="KAK8092887.1"/>
    <property type="molecule type" value="Genomic_DNA"/>
</dbReference>
<gene>
    <name evidence="5" type="ORF">PG999_014474</name>
</gene>
<feature type="repeat" description="ANK" evidence="3">
    <location>
        <begin position="675"/>
        <end position="700"/>
    </location>
</feature>
<accession>A0AAW0Q3F1</accession>
<organism evidence="5 6">
    <name type="scientific">Apiospora kogelbergensis</name>
    <dbReference type="NCBI Taxonomy" id="1337665"/>
    <lineage>
        <taxon>Eukaryota</taxon>
        <taxon>Fungi</taxon>
        <taxon>Dikarya</taxon>
        <taxon>Ascomycota</taxon>
        <taxon>Pezizomycotina</taxon>
        <taxon>Sordariomycetes</taxon>
        <taxon>Xylariomycetidae</taxon>
        <taxon>Amphisphaeriales</taxon>
        <taxon>Apiosporaceae</taxon>
        <taxon>Apiospora</taxon>
    </lineage>
</organism>
<dbReference type="SUPFAM" id="SSF52540">
    <property type="entry name" value="P-loop containing nucleoside triphosphate hydrolases"/>
    <property type="match status" value="1"/>
</dbReference>
<feature type="repeat" description="ANK" evidence="3">
    <location>
        <begin position="915"/>
        <end position="947"/>
    </location>
</feature>
<dbReference type="InterPro" id="IPR007111">
    <property type="entry name" value="NACHT_NTPase"/>
</dbReference>
<feature type="repeat" description="ANK" evidence="3">
    <location>
        <begin position="849"/>
        <end position="881"/>
    </location>
</feature>